<evidence type="ECO:0000256" key="5">
    <source>
        <dbReference type="ARBA" id="ARBA00022927"/>
    </source>
</evidence>
<dbReference type="EMBL" id="JACHHT010000006">
    <property type="protein sequence ID" value="MBB6523892.1"/>
    <property type="molecule type" value="Genomic_DNA"/>
</dbReference>
<keyword evidence="5 9" id="KW-0653">Protein transport</keyword>
<comment type="function">
    <text evidence="9">Essential subunit of the Sec protein translocation channel SecYEG. Clamps together the 2 halves of SecY. May contact the channel plug during translocation.</text>
</comment>
<dbReference type="PANTHER" id="PTHR33910:SF1">
    <property type="entry name" value="PROTEIN TRANSLOCASE SUBUNIT SECE"/>
    <property type="match status" value="1"/>
</dbReference>
<dbReference type="InterPro" id="IPR038379">
    <property type="entry name" value="SecE_sf"/>
</dbReference>
<dbReference type="PANTHER" id="PTHR33910">
    <property type="entry name" value="PROTEIN TRANSLOCASE SUBUNIT SECE"/>
    <property type="match status" value="1"/>
</dbReference>
<dbReference type="NCBIfam" id="TIGR00964">
    <property type="entry name" value="secE_bact"/>
    <property type="match status" value="1"/>
</dbReference>
<sequence>MSANAKAEPVEFRFDALKWLFVAALVAAGVVGNSYFAEQALLYRVLGLVALAGIALFVAVNTAKGNAFYTLLQESLVEVRKVVWPTRQETNQTTLIVVAVVIIMGILLWLLDTFLGWLASLIIG</sequence>
<evidence type="ECO:0000313" key="10">
    <source>
        <dbReference type="EMBL" id="MBB6523892.1"/>
    </source>
</evidence>
<accession>A0A7X0N047</accession>
<dbReference type="GO" id="GO:0006605">
    <property type="term" value="P:protein targeting"/>
    <property type="evidence" value="ECO:0007669"/>
    <property type="project" value="UniProtKB-UniRule"/>
</dbReference>
<dbReference type="InterPro" id="IPR005807">
    <property type="entry name" value="SecE_bac"/>
</dbReference>
<keyword evidence="7 9" id="KW-0811">Translocation</keyword>
<dbReference type="Pfam" id="PF00584">
    <property type="entry name" value="SecE"/>
    <property type="match status" value="1"/>
</dbReference>
<dbReference type="GO" id="GO:0008320">
    <property type="term" value="F:protein transmembrane transporter activity"/>
    <property type="evidence" value="ECO:0007669"/>
    <property type="project" value="UniProtKB-UniRule"/>
</dbReference>
<dbReference type="PRINTS" id="PR01650">
    <property type="entry name" value="SECETRNLCASE"/>
</dbReference>
<dbReference type="InterPro" id="IPR001901">
    <property type="entry name" value="Translocase_SecE/Sec61-g"/>
</dbReference>
<comment type="subcellular location">
    <subcellularLocation>
        <location evidence="1">Membrane</location>
    </subcellularLocation>
</comment>
<keyword evidence="3 9" id="KW-1003">Cell membrane</keyword>
<comment type="subunit">
    <text evidence="9">Component of the Sec protein translocase complex. Heterotrimer consisting of SecY, SecE and SecG subunits. The heterotrimers can form oligomers, although 1 heterotrimer is thought to be able to translocate proteins. Interacts with the ribosome. Interacts with SecDF, and other proteins may be involved. Interacts with SecA.</text>
</comment>
<gene>
    <name evidence="9" type="primary">secE</name>
    <name evidence="10" type="ORF">HNR48_004209</name>
</gene>
<comment type="caution">
    <text evidence="10">The sequence shown here is derived from an EMBL/GenBank/DDBJ whole genome shotgun (WGS) entry which is preliminary data.</text>
</comment>
<evidence type="ECO:0000256" key="6">
    <source>
        <dbReference type="ARBA" id="ARBA00022989"/>
    </source>
</evidence>
<protein>
    <recommendedName>
        <fullName evidence="9">Protein translocase subunit SecE</fullName>
    </recommendedName>
</protein>
<feature type="transmembrane region" description="Helical" evidence="9">
    <location>
        <begin position="16"/>
        <end position="36"/>
    </location>
</feature>
<dbReference type="GO" id="GO:0043952">
    <property type="term" value="P:protein transport by the Sec complex"/>
    <property type="evidence" value="ECO:0007669"/>
    <property type="project" value="UniProtKB-UniRule"/>
</dbReference>
<proteinExistence type="inferred from homology"/>
<organism evidence="10 11">
    <name type="scientific">Pseudoteredinibacter isoporae</name>
    <dbReference type="NCBI Taxonomy" id="570281"/>
    <lineage>
        <taxon>Bacteria</taxon>
        <taxon>Pseudomonadati</taxon>
        <taxon>Pseudomonadota</taxon>
        <taxon>Gammaproteobacteria</taxon>
        <taxon>Cellvibrionales</taxon>
        <taxon>Cellvibrionaceae</taxon>
        <taxon>Pseudoteredinibacter</taxon>
    </lineage>
</organism>
<evidence type="ECO:0000256" key="3">
    <source>
        <dbReference type="ARBA" id="ARBA00022475"/>
    </source>
</evidence>
<evidence type="ECO:0000256" key="4">
    <source>
        <dbReference type="ARBA" id="ARBA00022692"/>
    </source>
</evidence>
<dbReference type="GO" id="GO:0009306">
    <property type="term" value="P:protein secretion"/>
    <property type="evidence" value="ECO:0007669"/>
    <property type="project" value="UniProtKB-UniRule"/>
</dbReference>
<evidence type="ECO:0000256" key="2">
    <source>
        <dbReference type="ARBA" id="ARBA00022448"/>
    </source>
</evidence>
<dbReference type="RefSeq" id="WP_166843184.1">
    <property type="nucleotide sequence ID" value="NZ_JAAONY010000005.1"/>
</dbReference>
<dbReference type="HAMAP" id="MF_00422">
    <property type="entry name" value="SecE"/>
    <property type="match status" value="1"/>
</dbReference>
<evidence type="ECO:0000256" key="1">
    <source>
        <dbReference type="ARBA" id="ARBA00004370"/>
    </source>
</evidence>
<keyword evidence="6 9" id="KW-1133">Transmembrane helix</keyword>
<dbReference type="GO" id="GO:0005886">
    <property type="term" value="C:plasma membrane"/>
    <property type="evidence" value="ECO:0007669"/>
    <property type="project" value="UniProtKB-UniRule"/>
</dbReference>
<dbReference type="FunCoup" id="A0A7X0N047">
    <property type="interactions" value="98"/>
</dbReference>
<dbReference type="AlphaFoldDB" id="A0A7X0N047"/>
<dbReference type="GO" id="GO:0065002">
    <property type="term" value="P:intracellular protein transmembrane transport"/>
    <property type="evidence" value="ECO:0007669"/>
    <property type="project" value="UniProtKB-UniRule"/>
</dbReference>
<evidence type="ECO:0000256" key="9">
    <source>
        <dbReference type="HAMAP-Rule" id="MF_00422"/>
    </source>
</evidence>
<evidence type="ECO:0000256" key="8">
    <source>
        <dbReference type="ARBA" id="ARBA00023136"/>
    </source>
</evidence>
<feature type="transmembrane region" description="Helical" evidence="9">
    <location>
        <begin position="41"/>
        <end position="60"/>
    </location>
</feature>
<dbReference type="Proteomes" id="UP000528457">
    <property type="component" value="Unassembled WGS sequence"/>
</dbReference>
<dbReference type="InParanoid" id="A0A7X0N047"/>
<keyword evidence="11" id="KW-1185">Reference proteome</keyword>
<comment type="caution">
    <text evidence="9">Lacks conserved residue(s) required for the propagation of feature annotation.</text>
</comment>
<evidence type="ECO:0000256" key="7">
    <source>
        <dbReference type="ARBA" id="ARBA00023010"/>
    </source>
</evidence>
<dbReference type="Gene3D" id="1.20.5.1030">
    <property type="entry name" value="Preprotein translocase secy subunit"/>
    <property type="match status" value="1"/>
</dbReference>
<keyword evidence="2 9" id="KW-0813">Transport</keyword>
<comment type="similarity">
    <text evidence="9">Belongs to the SecE/SEC61-gamma family.</text>
</comment>
<name>A0A7X0N047_9GAMM</name>
<keyword evidence="4 9" id="KW-0812">Transmembrane</keyword>
<evidence type="ECO:0000313" key="11">
    <source>
        <dbReference type="Proteomes" id="UP000528457"/>
    </source>
</evidence>
<dbReference type="PROSITE" id="PS01067">
    <property type="entry name" value="SECE_SEC61G"/>
    <property type="match status" value="1"/>
</dbReference>
<feature type="transmembrane region" description="Helical" evidence="9">
    <location>
        <begin position="95"/>
        <end position="123"/>
    </location>
</feature>
<keyword evidence="8 9" id="KW-0472">Membrane</keyword>
<reference evidence="10 11" key="1">
    <citation type="submission" date="2020-08" db="EMBL/GenBank/DDBJ databases">
        <title>Genomic Encyclopedia of Type Strains, Phase IV (KMG-IV): sequencing the most valuable type-strain genomes for metagenomic binning, comparative biology and taxonomic classification.</title>
        <authorList>
            <person name="Goeker M."/>
        </authorList>
    </citation>
    <scope>NUCLEOTIDE SEQUENCE [LARGE SCALE GENOMIC DNA]</scope>
    <source>
        <strain evidence="10 11">DSM 22368</strain>
    </source>
</reference>